<evidence type="ECO:0000313" key="3">
    <source>
        <dbReference type="EMBL" id="KYC62626.1"/>
    </source>
</evidence>
<evidence type="ECO:0000313" key="4">
    <source>
        <dbReference type="Proteomes" id="UP000070376"/>
    </source>
</evidence>
<evidence type="ECO:0000313" key="2">
    <source>
        <dbReference type="EMBL" id="KWZ76893.1"/>
    </source>
</evidence>
<dbReference type="Proteomes" id="UP000075288">
    <property type="component" value="Unassembled WGS sequence"/>
</dbReference>
<dbReference type="PATRIC" id="fig|1398.22.peg.3637"/>
<dbReference type="AlphaFoldDB" id="A0A133KBF1"/>
<reference evidence="4" key="3">
    <citation type="submission" date="2016-01" db="EMBL/GenBank/DDBJ databases">
        <authorList>
            <person name="Mitreva M."/>
            <person name="Pepin K.H."/>
            <person name="Mihindukulasuriya K.A."/>
            <person name="Fulton R."/>
            <person name="Fronick C."/>
            <person name="O'Laughlin M."/>
            <person name="Miner T."/>
            <person name="Herter B."/>
            <person name="Rosa B.A."/>
            <person name="Cordes M."/>
            <person name="Tomlinson C."/>
            <person name="Wollam A."/>
            <person name="Palsikar V.B."/>
            <person name="Mardis E.R."/>
            <person name="Wilson R.K."/>
        </authorList>
    </citation>
    <scope>NUCLEOTIDE SEQUENCE [LARGE SCALE GENOMIC DNA]</scope>
    <source>
        <strain evidence="4">GED7749B</strain>
    </source>
</reference>
<feature type="transmembrane region" description="Helical" evidence="1">
    <location>
        <begin position="76"/>
        <end position="98"/>
    </location>
</feature>
<name>A0A133KBF1_HEYCO</name>
<proteinExistence type="predicted"/>
<reference evidence="3 5" key="1">
    <citation type="submission" date="2016-01" db="EMBL/GenBank/DDBJ databases">
        <title>Genome Sequences of Twelve Sporeforming Bacillus Species Isolated from Foods.</title>
        <authorList>
            <person name="Berendsen E.M."/>
            <person name="Wells-Bennik M.H."/>
            <person name="Krawcyk A.O."/>
            <person name="De Jong A."/>
            <person name="Holsappel S."/>
            <person name="Eijlander R.T."/>
            <person name="Kuipers O.P."/>
        </authorList>
    </citation>
    <scope>NUCLEOTIDE SEQUENCE [LARGE SCALE GENOMIC DNA]</scope>
    <source>
        <strain evidence="3 5">B4098</strain>
    </source>
</reference>
<reference evidence="2" key="2">
    <citation type="submission" date="2016-01" db="EMBL/GenBank/DDBJ databases">
        <authorList>
            <person name="Oliw E.H."/>
        </authorList>
    </citation>
    <scope>NUCLEOTIDE SEQUENCE [LARGE SCALE GENOMIC DNA]</scope>
    <source>
        <strain evidence="2">GED7749B</strain>
    </source>
</reference>
<gene>
    <name evidence="3" type="ORF">B4098_3257</name>
    <name evidence="2" type="ORF">HMPREF3213_03630</name>
</gene>
<feature type="transmembrane region" description="Helical" evidence="1">
    <location>
        <begin position="45"/>
        <end position="64"/>
    </location>
</feature>
<keyword evidence="1" id="KW-0472">Membrane</keyword>
<protein>
    <submittedName>
        <fullName evidence="2">Uncharacterized protein</fullName>
    </submittedName>
</protein>
<keyword evidence="1" id="KW-1133">Transmembrane helix</keyword>
<evidence type="ECO:0000313" key="5">
    <source>
        <dbReference type="Proteomes" id="UP000075288"/>
    </source>
</evidence>
<accession>A0A133KBF1</accession>
<organism evidence="2 4">
    <name type="scientific">Heyndrickxia coagulans</name>
    <name type="common">Weizmannia coagulans</name>
    <dbReference type="NCBI Taxonomy" id="1398"/>
    <lineage>
        <taxon>Bacteria</taxon>
        <taxon>Bacillati</taxon>
        <taxon>Bacillota</taxon>
        <taxon>Bacilli</taxon>
        <taxon>Bacillales</taxon>
        <taxon>Bacillaceae</taxon>
        <taxon>Heyndrickxia</taxon>
    </lineage>
</organism>
<keyword evidence="1" id="KW-0812">Transmembrane</keyword>
<dbReference type="EMBL" id="LRPN01000185">
    <property type="protein sequence ID" value="KWZ76893.1"/>
    <property type="molecule type" value="Genomic_DNA"/>
</dbReference>
<dbReference type="Proteomes" id="UP000070376">
    <property type="component" value="Unassembled WGS sequence"/>
</dbReference>
<feature type="transmembrane region" description="Helical" evidence="1">
    <location>
        <begin position="12"/>
        <end position="33"/>
    </location>
</feature>
<comment type="caution">
    <text evidence="2">The sequence shown here is derived from an EMBL/GenBank/DDBJ whole genome shotgun (WGS) entry which is preliminary data.</text>
</comment>
<evidence type="ECO:0000256" key="1">
    <source>
        <dbReference type="SAM" id="Phobius"/>
    </source>
</evidence>
<sequence length="102" mass="11305">MIILSSKKTNFFVVSLIFSLFSFFLSAGVQDLLTIIHNPIISFSIPYILAIVSIIYLFIGYIKLAKSKSSNHLKFVPILTIIIIVLSILINSFLLVAITSGI</sequence>
<dbReference type="EMBL" id="LQYG01000047">
    <property type="protein sequence ID" value="KYC62626.1"/>
    <property type="molecule type" value="Genomic_DNA"/>
</dbReference>